<comment type="caution">
    <text evidence="1">The sequence shown here is derived from an EMBL/GenBank/DDBJ whole genome shotgun (WGS) entry which is preliminary data.</text>
</comment>
<dbReference type="EMBL" id="JAEAOA010001632">
    <property type="protein sequence ID" value="KAK3600721.1"/>
    <property type="molecule type" value="Genomic_DNA"/>
</dbReference>
<reference evidence="1" key="2">
    <citation type="journal article" date="2021" name="Genome Biol. Evol.">
        <title>Developing a high-quality reference genome for a parasitic bivalve with doubly uniparental inheritance (Bivalvia: Unionida).</title>
        <authorList>
            <person name="Smith C.H."/>
        </authorList>
    </citation>
    <scope>NUCLEOTIDE SEQUENCE</scope>
    <source>
        <strain evidence="1">CHS0354</strain>
        <tissue evidence="1">Mantle</tissue>
    </source>
</reference>
<reference evidence="1" key="3">
    <citation type="submission" date="2023-05" db="EMBL/GenBank/DDBJ databases">
        <authorList>
            <person name="Smith C.H."/>
        </authorList>
    </citation>
    <scope>NUCLEOTIDE SEQUENCE</scope>
    <source>
        <strain evidence="1">CHS0354</strain>
        <tissue evidence="1">Mantle</tissue>
    </source>
</reference>
<proteinExistence type="predicted"/>
<sequence length="102" mass="11830">MSEFYLNLFNHFTIVDVHRKIFNIFECLIAYIKIEHFSIIVEGGQYFSAAVNTPSHCVALSLGRELFATFKIILFEKCKKFLLIDIKLHSNRLLNCKDNGTN</sequence>
<dbReference type="AlphaFoldDB" id="A0AAE0W431"/>
<dbReference type="Proteomes" id="UP001195483">
    <property type="component" value="Unassembled WGS sequence"/>
</dbReference>
<reference evidence="1" key="1">
    <citation type="journal article" date="2021" name="Genome Biol. Evol.">
        <title>A High-Quality Reference Genome for a Parasitic Bivalve with Doubly Uniparental Inheritance (Bivalvia: Unionida).</title>
        <authorList>
            <person name="Smith C.H."/>
        </authorList>
    </citation>
    <scope>NUCLEOTIDE SEQUENCE</scope>
    <source>
        <strain evidence="1">CHS0354</strain>
    </source>
</reference>
<evidence type="ECO:0000313" key="2">
    <source>
        <dbReference type="Proteomes" id="UP001195483"/>
    </source>
</evidence>
<name>A0AAE0W431_9BIVA</name>
<accession>A0AAE0W431</accession>
<evidence type="ECO:0000313" key="1">
    <source>
        <dbReference type="EMBL" id="KAK3600721.1"/>
    </source>
</evidence>
<keyword evidence="2" id="KW-1185">Reference proteome</keyword>
<protein>
    <submittedName>
        <fullName evidence="1">Uncharacterized protein</fullName>
    </submittedName>
</protein>
<organism evidence="1 2">
    <name type="scientific">Potamilus streckersoni</name>
    <dbReference type="NCBI Taxonomy" id="2493646"/>
    <lineage>
        <taxon>Eukaryota</taxon>
        <taxon>Metazoa</taxon>
        <taxon>Spiralia</taxon>
        <taxon>Lophotrochozoa</taxon>
        <taxon>Mollusca</taxon>
        <taxon>Bivalvia</taxon>
        <taxon>Autobranchia</taxon>
        <taxon>Heteroconchia</taxon>
        <taxon>Palaeoheterodonta</taxon>
        <taxon>Unionida</taxon>
        <taxon>Unionoidea</taxon>
        <taxon>Unionidae</taxon>
        <taxon>Ambleminae</taxon>
        <taxon>Lampsilini</taxon>
        <taxon>Potamilus</taxon>
    </lineage>
</organism>
<gene>
    <name evidence="1" type="ORF">CHS0354_027210</name>
</gene>